<protein>
    <submittedName>
        <fullName evidence="1">Malto-oligosyltrehalose synthase</fullName>
    </submittedName>
</protein>
<reference evidence="1" key="1">
    <citation type="submission" date="2013-08" db="EMBL/GenBank/DDBJ databases">
        <authorList>
            <person name="Mendez C."/>
            <person name="Richter M."/>
            <person name="Ferrer M."/>
            <person name="Sanchez J."/>
        </authorList>
    </citation>
    <scope>NUCLEOTIDE SEQUENCE</scope>
</reference>
<dbReference type="EMBL" id="AUZY01005659">
    <property type="protein sequence ID" value="EQD57774.1"/>
    <property type="molecule type" value="Genomic_DNA"/>
</dbReference>
<dbReference type="AlphaFoldDB" id="T1BXA0"/>
<reference evidence="1" key="2">
    <citation type="journal article" date="2014" name="ISME J.">
        <title>Microbial stratification in low pH oxic and suboxic macroscopic growths along an acid mine drainage.</title>
        <authorList>
            <person name="Mendez-Garcia C."/>
            <person name="Mesa V."/>
            <person name="Sprenger R.R."/>
            <person name="Richter M."/>
            <person name="Diez M.S."/>
            <person name="Solano J."/>
            <person name="Bargiela R."/>
            <person name="Golyshina O.V."/>
            <person name="Manteca A."/>
            <person name="Ramos J.L."/>
            <person name="Gallego J.R."/>
            <person name="Llorente I."/>
            <person name="Martins Dos Santos V.A."/>
            <person name="Jensen O.N."/>
            <person name="Pelaez A.I."/>
            <person name="Sanchez J."/>
            <person name="Ferrer M."/>
        </authorList>
    </citation>
    <scope>NUCLEOTIDE SEQUENCE</scope>
</reference>
<dbReference type="Gene3D" id="3.30.1590.10">
    <property type="entry name" value="Maltooligosyl trehalose synthase, domain 2"/>
    <property type="match status" value="1"/>
</dbReference>
<accession>T1BXA0</accession>
<evidence type="ECO:0000313" key="1">
    <source>
        <dbReference type="EMBL" id="EQD57774.1"/>
    </source>
</evidence>
<name>T1BXA0_9ZZZZ</name>
<comment type="caution">
    <text evidence="1">The sequence shown here is derived from an EMBL/GenBank/DDBJ whole genome shotgun (WGS) entry which is preliminary data.</text>
</comment>
<feature type="non-terminal residue" evidence="1">
    <location>
        <position position="161"/>
    </location>
</feature>
<sequence length="161" mass="18685">MAAHFENRWWRDVLEFGEISPFAIFFDIDWNPPQEALYNRISLPILGASYGRVLESGELSLDYDRQGFAIYYWDNRLPVSPFSILPIVSDIDERYRLIIQSKPKEDHAGQESSGILEAVRALSVKNSDPRKNRRRIRKAKSVLGKLWSLSRKNADFRRAVS</sequence>
<gene>
    <name evidence="1" type="ORF">B1B_08647</name>
</gene>
<proteinExistence type="predicted"/>
<organism evidence="1">
    <name type="scientific">mine drainage metagenome</name>
    <dbReference type="NCBI Taxonomy" id="410659"/>
    <lineage>
        <taxon>unclassified sequences</taxon>
        <taxon>metagenomes</taxon>
        <taxon>ecological metagenomes</taxon>
    </lineage>
</organism>